<dbReference type="NCBIfam" id="TIGR02592">
    <property type="entry name" value="cas_Cas5h"/>
    <property type="match status" value="1"/>
</dbReference>
<evidence type="ECO:0000313" key="3">
    <source>
        <dbReference type="Proteomes" id="UP000037267"/>
    </source>
</evidence>
<dbReference type="InterPro" id="IPR013422">
    <property type="entry name" value="CRISPR-assoc_prot_Cas5_N"/>
</dbReference>
<dbReference type="GO" id="GO:0051607">
    <property type="term" value="P:defense response to virus"/>
    <property type="evidence" value="ECO:0007669"/>
    <property type="project" value="UniProtKB-KW"/>
</dbReference>
<evidence type="ECO:0000256" key="1">
    <source>
        <dbReference type="ARBA" id="ARBA00023118"/>
    </source>
</evidence>
<gene>
    <name evidence="2" type="ORF">CLPU_9c01210</name>
</gene>
<dbReference type="OrthoDB" id="5363158at2"/>
<keyword evidence="1" id="KW-0051">Antiviral defense</keyword>
<proteinExistence type="predicted"/>
<dbReference type="NCBIfam" id="TIGR02593">
    <property type="entry name" value="CRISPR_cas5"/>
    <property type="match status" value="1"/>
</dbReference>
<dbReference type="STRING" id="1503.CLPU_9c01210"/>
<dbReference type="InterPro" id="IPR013421">
    <property type="entry name" value="CRISPR-assoc_prot_Cas5_HALMA"/>
</dbReference>
<dbReference type="EMBL" id="LGSS01000009">
    <property type="protein sequence ID" value="KNF08225.1"/>
    <property type="molecule type" value="Genomic_DNA"/>
</dbReference>
<sequence length="254" mass="29645">MKAIKFSLSGKFGFFKKPDVNVNTYFTYNNIHKVALLGMLGAIVGLGGHNQKNDKKLLDAESKKKYPEFYEKLKDIKIAIEPLGERGYFTKKIQYFNNSVGYASKEEGGNLVIREQWLEDPAWNIYILDDDFVDRGLFIKIEEFLKNNKCEFIPYLGKNDHIAEIKDVELIELEIEKDPNYISTVFINENINISKRGTYDGKQPYLFKEVSPYTLNEDYGGYEFKEFLYTNSKLKIEENTSDLYKYKDKIISFI</sequence>
<reference evidence="3" key="1">
    <citation type="submission" date="2015-07" db="EMBL/GenBank/DDBJ databases">
        <title>Draft genome sequence of the purine-degrading Gottschalkia purinilyticum DSM 1384 (formerly Clostridium purinilyticum).</title>
        <authorList>
            <person name="Poehlein A."/>
            <person name="Schiel-Bengelsdorf B."/>
            <person name="Bengelsdorf F.R."/>
            <person name="Daniel R."/>
            <person name="Duerre P."/>
        </authorList>
    </citation>
    <scope>NUCLEOTIDE SEQUENCE [LARGE SCALE GENOMIC DNA]</scope>
    <source>
        <strain evidence="3">DSM 1384</strain>
    </source>
</reference>
<keyword evidence="3" id="KW-1185">Reference proteome</keyword>
<protein>
    <submittedName>
        <fullName evidence="2">CRISPR-associated protein Cas5, subtype I-B/HMARI</fullName>
    </submittedName>
</protein>
<organism evidence="2 3">
    <name type="scientific">Gottschalkia purinilytica</name>
    <name type="common">Clostridium purinilyticum</name>
    <dbReference type="NCBI Taxonomy" id="1503"/>
    <lineage>
        <taxon>Bacteria</taxon>
        <taxon>Bacillati</taxon>
        <taxon>Bacillota</taxon>
        <taxon>Tissierellia</taxon>
        <taxon>Tissierellales</taxon>
        <taxon>Gottschalkiaceae</taxon>
        <taxon>Gottschalkia</taxon>
    </lineage>
</organism>
<comment type="caution">
    <text evidence="2">The sequence shown here is derived from an EMBL/GenBank/DDBJ whole genome shotgun (WGS) entry which is preliminary data.</text>
</comment>
<evidence type="ECO:0000313" key="2">
    <source>
        <dbReference type="EMBL" id="KNF08225.1"/>
    </source>
</evidence>
<name>A0A0L0WA94_GOTPU</name>
<dbReference type="AlphaFoldDB" id="A0A0L0WA94"/>
<dbReference type="Proteomes" id="UP000037267">
    <property type="component" value="Unassembled WGS sequence"/>
</dbReference>
<accession>A0A0L0WA94</accession>
<dbReference type="RefSeq" id="WP_050355587.1">
    <property type="nucleotide sequence ID" value="NZ_LGSS01000009.1"/>
</dbReference>
<dbReference type="PATRIC" id="fig|1503.3.peg.3402"/>